<organism evidence="2 3">
    <name type="scientific">Acinetobacter radioresistens SK82</name>
    <dbReference type="NCBI Taxonomy" id="596318"/>
    <lineage>
        <taxon>Bacteria</taxon>
        <taxon>Pseudomonadati</taxon>
        <taxon>Pseudomonadota</taxon>
        <taxon>Gammaproteobacteria</taxon>
        <taxon>Moraxellales</taxon>
        <taxon>Moraxellaceae</taxon>
        <taxon>Acinetobacter</taxon>
    </lineage>
</organism>
<sequence length="37" mass="4263">MGLLCESSEQLPVLSVFFALKSLHYSQFFTLFMIGYD</sequence>
<protein>
    <submittedName>
        <fullName evidence="2">Uncharacterized protein</fullName>
    </submittedName>
</protein>
<keyword evidence="1" id="KW-0812">Transmembrane</keyword>
<proteinExistence type="predicted"/>
<dbReference type="Proteomes" id="UP000018419">
    <property type="component" value="Unassembled WGS sequence"/>
</dbReference>
<name>A0ABM9YQ86_ACIRA</name>
<evidence type="ECO:0000313" key="2">
    <source>
        <dbReference type="EMBL" id="EET83272.1"/>
    </source>
</evidence>
<comment type="caution">
    <text evidence="2">The sequence shown here is derived from an EMBL/GenBank/DDBJ whole genome shotgun (WGS) entry which is preliminary data.</text>
</comment>
<accession>A0ABM9YQ86</accession>
<keyword evidence="1" id="KW-0472">Membrane</keyword>
<keyword evidence="1" id="KW-1133">Transmembrane helix</keyword>
<gene>
    <name evidence="2" type="ORF">ACIRA0001_0972</name>
</gene>
<dbReference type="EMBL" id="ACVR01000020">
    <property type="protein sequence ID" value="EET83272.1"/>
    <property type="molecule type" value="Genomic_DNA"/>
</dbReference>
<reference evidence="2 3" key="1">
    <citation type="submission" date="2009-07" db="EMBL/GenBank/DDBJ databases">
        <authorList>
            <person name="Madupu R."/>
            <person name="Durkin A.S."/>
            <person name="Torralba M."/>
            <person name="Methe B."/>
            <person name="Sutton G.G."/>
            <person name="Strausberg R.L."/>
            <person name="Nelson K.E."/>
        </authorList>
    </citation>
    <scope>NUCLEOTIDE SEQUENCE [LARGE SCALE GENOMIC DNA]</scope>
    <source>
        <strain evidence="2 3">SK82</strain>
    </source>
</reference>
<evidence type="ECO:0000256" key="1">
    <source>
        <dbReference type="SAM" id="Phobius"/>
    </source>
</evidence>
<evidence type="ECO:0000313" key="3">
    <source>
        <dbReference type="Proteomes" id="UP000018419"/>
    </source>
</evidence>
<keyword evidence="3" id="KW-1185">Reference proteome</keyword>
<feature type="transmembrane region" description="Helical" evidence="1">
    <location>
        <begin position="12"/>
        <end position="36"/>
    </location>
</feature>